<sequence length="323" mass="35798">MKLINSAILIIPLLLSFSSQASWINHEFKVMGTQAKVKFWSELSERQAEQVVESIVAEMQRIDNEMSPYKPTSLLSQINRNASKGWVVVTPELYHLFTTATKISSLSHGAFDITYASVGYQYNYREKVKPNKQFIAQHIQAIDYQAVELAKNKYQVRFTQPNVKVDLGGIAKGLAVKNCLQILRDSNVKHALVSAGGDTGLLGDKRGRDWIVGVKHPRASSQQAVVLPLNNEAISTSGDYERYFIEDGMRYHHIINPNTGDSAREVLSVSVIGADPVYTDALSTTVFVKGLQKGLALIESIAGYEAIVIDKKLTLHFSSGLKN</sequence>
<evidence type="ECO:0000313" key="15">
    <source>
        <dbReference type="Proteomes" id="UP000244441"/>
    </source>
</evidence>
<gene>
    <name evidence="14" type="ORF">C2869_13275</name>
</gene>
<dbReference type="PANTHER" id="PTHR30040">
    <property type="entry name" value="THIAMINE BIOSYNTHESIS LIPOPROTEIN APBE"/>
    <property type="match status" value="1"/>
</dbReference>
<feature type="signal peptide" evidence="13">
    <location>
        <begin position="1"/>
        <end position="21"/>
    </location>
</feature>
<dbReference type="PIRSF" id="PIRSF006268">
    <property type="entry name" value="ApbE"/>
    <property type="match status" value="1"/>
</dbReference>
<reference evidence="14 15" key="1">
    <citation type="submission" date="2018-01" db="EMBL/GenBank/DDBJ databases">
        <title>Genome sequence of a Cantenovulum-like bacteria.</title>
        <authorList>
            <person name="Tan W.R."/>
            <person name="Lau N.-S."/>
            <person name="Go F."/>
            <person name="Amirul A.-A.A."/>
        </authorList>
    </citation>
    <scope>NUCLEOTIDE SEQUENCE [LARGE SCALE GENOMIC DNA]</scope>
    <source>
        <strain evidence="14 15">CCB-QB4</strain>
    </source>
</reference>
<evidence type="ECO:0000313" key="14">
    <source>
        <dbReference type="EMBL" id="AWB69012.1"/>
    </source>
</evidence>
<dbReference type="GO" id="GO:0016740">
    <property type="term" value="F:transferase activity"/>
    <property type="evidence" value="ECO:0007669"/>
    <property type="project" value="UniProtKB-UniRule"/>
</dbReference>
<evidence type="ECO:0000256" key="10">
    <source>
        <dbReference type="ARBA" id="ARBA00048540"/>
    </source>
</evidence>
<dbReference type="Proteomes" id="UP000244441">
    <property type="component" value="Chromosome"/>
</dbReference>
<dbReference type="InterPro" id="IPR003374">
    <property type="entry name" value="ApbE-like_sf"/>
</dbReference>
<keyword evidence="8 11" id="KW-0460">Magnesium</keyword>
<accession>A0A2S0VXW8</accession>
<evidence type="ECO:0000256" key="12">
    <source>
        <dbReference type="PIRSR" id="PIRSR006268-2"/>
    </source>
</evidence>
<evidence type="ECO:0000256" key="6">
    <source>
        <dbReference type="ARBA" id="ARBA00022723"/>
    </source>
</evidence>
<feature type="binding site" evidence="12">
    <location>
        <position position="280"/>
    </location>
    <ligand>
        <name>Mg(2+)</name>
        <dbReference type="ChEBI" id="CHEBI:18420"/>
    </ligand>
</feature>
<evidence type="ECO:0000256" key="5">
    <source>
        <dbReference type="ARBA" id="ARBA00022679"/>
    </source>
</evidence>
<dbReference type="RefSeq" id="WP_108605053.1">
    <property type="nucleotide sequence ID" value="NZ_CP026604.1"/>
</dbReference>
<name>A0A2S0VXW8_9ALTE</name>
<keyword evidence="6 11" id="KW-0479">Metal-binding</keyword>
<evidence type="ECO:0000256" key="11">
    <source>
        <dbReference type="PIRNR" id="PIRNR006268"/>
    </source>
</evidence>
<dbReference type="PANTHER" id="PTHR30040:SF2">
    <property type="entry name" value="FAD:PROTEIN FMN TRANSFERASE"/>
    <property type="match status" value="1"/>
</dbReference>
<dbReference type="AlphaFoldDB" id="A0A2S0VXW8"/>
<keyword evidence="7 11" id="KW-0274">FAD</keyword>
<feature type="binding site" evidence="12">
    <location>
        <position position="169"/>
    </location>
    <ligand>
        <name>Mg(2+)</name>
        <dbReference type="ChEBI" id="CHEBI:18420"/>
    </ligand>
</feature>
<evidence type="ECO:0000256" key="7">
    <source>
        <dbReference type="ARBA" id="ARBA00022827"/>
    </source>
</evidence>
<feature type="binding site" evidence="12">
    <location>
        <position position="284"/>
    </location>
    <ligand>
        <name>Mg(2+)</name>
        <dbReference type="ChEBI" id="CHEBI:18420"/>
    </ligand>
</feature>
<dbReference type="Pfam" id="PF02424">
    <property type="entry name" value="ApbE"/>
    <property type="match status" value="1"/>
</dbReference>
<dbReference type="EMBL" id="CP026604">
    <property type="protein sequence ID" value="AWB69012.1"/>
    <property type="molecule type" value="Genomic_DNA"/>
</dbReference>
<dbReference type="Gene3D" id="3.10.520.10">
    <property type="entry name" value="ApbE-like domains"/>
    <property type="match status" value="1"/>
</dbReference>
<evidence type="ECO:0000256" key="13">
    <source>
        <dbReference type="SAM" id="SignalP"/>
    </source>
</evidence>
<evidence type="ECO:0000256" key="4">
    <source>
        <dbReference type="ARBA" id="ARBA00022630"/>
    </source>
</evidence>
<keyword evidence="5 11" id="KW-0808">Transferase</keyword>
<dbReference type="KEGG" id="cate:C2869_13275"/>
<protein>
    <recommendedName>
        <fullName evidence="3 11">FAD:protein FMN transferase</fullName>
        <ecNumber evidence="2 11">2.7.1.180</ecNumber>
    </recommendedName>
    <alternativeName>
        <fullName evidence="9 11">Flavin transferase</fullName>
    </alternativeName>
</protein>
<organism evidence="14 15">
    <name type="scientific">Saccharobesus litoralis</name>
    <dbReference type="NCBI Taxonomy" id="2172099"/>
    <lineage>
        <taxon>Bacteria</taxon>
        <taxon>Pseudomonadati</taxon>
        <taxon>Pseudomonadota</taxon>
        <taxon>Gammaproteobacteria</taxon>
        <taxon>Alteromonadales</taxon>
        <taxon>Alteromonadaceae</taxon>
        <taxon>Saccharobesus</taxon>
    </lineage>
</organism>
<keyword evidence="15" id="KW-1185">Reference proteome</keyword>
<dbReference type="OrthoDB" id="9778595at2"/>
<comment type="cofactor">
    <cofactor evidence="12">
        <name>Mg(2+)</name>
        <dbReference type="ChEBI" id="CHEBI:18420"/>
    </cofactor>
    <cofactor evidence="12">
        <name>Mn(2+)</name>
        <dbReference type="ChEBI" id="CHEBI:29035"/>
    </cofactor>
    <text evidence="12">Magnesium. Can also use manganese.</text>
</comment>
<keyword evidence="4 11" id="KW-0285">Flavoprotein</keyword>
<evidence type="ECO:0000256" key="1">
    <source>
        <dbReference type="ARBA" id="ARBA00008282"/>
    </source>
</evidence>
<keyword evidence="13" id="KW-0732">Signal</keyword>
<evidence type="ECO:0000256" key="9">
    <source>
        <dbReference type="ARBA" id="ARBA00031306"/>
    </source>
</evidence>
<dbReference type="InterPro" id="IPR024932">
    <property type="entry name" value="ApbE"/>
</dbReference>
<dbReference type="SUPFAM" id="SSF143631">
    <property type="entry name" value="ApbE-like"/>
    <property type="match status" value="1"/>
</dbReference>
<dbReference type="EC" id="2.7.1.180" evidence="2 11"/>
<evidence type="ECO:0000256" key="8">
    <source>
        <dbReference type="ARBA" id="ARBA00022842"/>
    </source>
</evidence>
<feature type="chain" id="PRO_5039886883" description="FAD:protein FMN transferase" evidence="13">
    <location>
        <begin position="22"/>
        <end position="323"/>
    </location>
</feature>
<dbReference type="GO" id="GO:0046872">
    <property type="term" value="F:metal ion binding"/>
    <property type="evidence" value="ECO:0007669"/>
    <property type="project" value="UniProtKB-UniRule"/>
</dbReference>
<evidence type="ECO:0000256" key="2">
    <source>
        <dbReference type="ARBA" id="ARBA00011955"/>
    </source>
</evidence>
<comment type="catalytic activity">
    <reaction evidence="10 11">
        <text>L-threonyl-[protein] + FAD = FMN-L-threonyl-[protein] + AMP + H(+)</text>
        <dbReference type="Rhea" id="RHEA:36847"/>
        <dbReference type="Rhea" id="RHEA-COMP:11060"/>
        <dbReference type="Rhea" id="RHEA-COMP:11061"/>
        <dbReference type="ChEBI" id="CHEBI:15378"/>
        <dbReference type="ChEBI" id="CHEBI:30013"/>
        <dbReference type="ChEBI" id="CHEBI:57692"/>
        <dbReference type="ChEBI" id="CHEBI:74257"/>
        <dbReference type="ChEBI" id="CHEBI:456215"/>
        <dbReference type="EC" id="2.7.1.180"/>
    </reaction>
</comment>
<comment type="similarity">
    <text evidence="1 11">Belongs to the ApbE family.</text>
</comment>
<evidence type="ECO:0000256" key="3">
    <source>
        <dbReference type="ARBA" id="ARBA00016337"/>
    </source>
</evidence>
<proteinExistence type="inferred from homology"/>